<dbReference type="PANTHER" id="PTHR11528">
    <property type="entry name" value="HEAT SHOCK PROTEIN 90 FAMILY MEMBER"/>
    <property type="match status" value="1"/>
</dbReference>
<organism evidence="3 4">
    <name type="scientific">Arctia plantaginis</name>
    <name type="common">Wood tiger moth</name>
    <name type="synonym">Phalaena plantaginis</name>
    <dbReference type="NCBI Taxonomy" id="874455"/>
    <lineage>
        <taxon>Eukaryota</taxon>
        <taxon>Metazoa</taxon>
        <taxon>Ecdysozoa</taxon>
        <taxon>Arthropoda</taxon>
        <taxon>Hexapoda</taxon>
        <taxon>Insecta</taxon>
        <taxon>Pterygota</taxon>
        <taxon>Neoptera</taxon>
        <taxon>Endopterygota</taxon>
        <taxon>Lepidoptera</taxon>
        <taxon>Glossata</taxon>
        <taxon>Ditrysia</taxon>
        <taxon>Noctuoidea</taxon>
        <taxon>Erebidae</taxon>
        <taxon>Arctiinae</taxon>
        <taxon>Arctia</taxon>
    </lineage>
</organism>
<evidence type="ECO:0000313" key="4">
    <source>
        <dbReference type="Proteomes" id="UP000494256"/>
    </source>
</evidence>
<dbReference type="SUPFAM" id="SSF54211">
    <property type="entry name" value="Ribosomal protein S5 domain 2-like"/>
    <property type="match status" value="1"/>
</dbReference>
<comment type="similarity">
    <text evidence="1">Belongs to the heat shock protein 90 family.</text>
</comment>
<proteinExistence type="inferred from homology"/>
<comment type="caution">
    <text evidence="3">The sequence shown here is derived from an EMBL/GenBank/DDBJ whole genome shotgun (WGS) entry which is preliminary data.</text>
</comment>
<dbReference type="AlphaFoldDB" id="A0A8S1BQS2"/>
<name>A0A8S1BQS2_ARCPL</name>
<dbReference type="OrthoDB" id="7320112at2759"/>
<evidence type="ECO:0000256" key="1">
    <source>
        <dbReference type="ARBA" id="ARBA00008239"/>
    </source>
</evidence>
<dbReference type="GO" id="GO:0051082">
    <property type="term" value="F:unfolded protein binding"/>
    <property type="evidence" value="ECO:0007669"/>
    <property type="project" value="InterPro"/>
</dbReference>
<evidence type="ECO:0000313" key="3">
    <source>
        <dbReference type="EMBL" id="CAB3261603.1"/>
    </source>
</evidence>
<dbReference type="Gene3D" id="3.30.230.80">
    <property type="match status" value="1"/>
</dbReference>
<dbReference type="GO" id="GO:0005524">
    <property type="term" value="F:ATP binding"/>
    <property type="evidence" value="ECO:0007669"/>
    <property type="project" value="InterPro"/>
</dbReference>
<dbReference type="Proteomes" id="UP000494256">
    <property type="component" value="Unassembled WGS sequence"/>
</dbReference>
<dbReference type="InterPro" id="IPR001404">
    <property type="entry name" value="Hsp90_fam"/>
</dbReference>
<keyword evidence="2" id="KW-0143">Chaperone</keyword>
<dbReference type="EMBL" id="CADEBD010000989">
    <property type="protein sequence ID" value="CAB3261603.1"/>
    <property type="molecule type" value="Genomic_DNA"/>
</dbReference>
<evidence type="ECO:0000256" key="2">
    <source>
        <dbReference type="ARBA" id="ARBA00023186"/>
    </source>
</evidence>
<sequence>GIVDSDDLPLNVSRETLQQHKLIKIIKKKLVRKVLDMLKKIPDDEYLAFWKEYSTNIKLGVIEDPSNRSRWPSCCASTRRTGPT</sequence>
<dbReference type="InterPro" id="IPR020568">
    <property type="entry name" value="Ribosomal_Su5_D2-typ_SF"/>
</dbReference>
<gene>
    <name evidence="3" type="ORF">APLA_LOCUS17386</name>
</gene>
<protein>
    <submittedName>
        <fullName evidence="3">Uncharacterized protein</fullName>
    </submittedName>
</protein>
<accession>A0A8S1BQS2</accession>
<dbReference type="GO" id="GO:0140662">
    <property type="term" value="F:ATP-dependent protein folding chaperone"/>
    <property type="evidence" value="ECO:0007669"/>
    <property type="project" value="InterPro"/>
</dbReference>
<reference evidence="3 4" key="1">
    <citation type="submission" date="2020-04" db="EMBL/GenBank/DDBJ databases">
        <authorList>
            <person name="Wallbank WR R."/>
            <person name="Pardo Diaz C."/>
            <person name="Kozak K."/>
            <person name="Martin S."/>
            <person name="Jiggins C."/>
            <person name="Moest M."/>
            <person name="Warren A I."/>
            <person name="Byers J.R.P. K."/>
            <person name="Montejo-Kovacevich G."/>
            <person name="Yen C E."/>
        </authorList>
    </citation>
    <scope>NUCLEOTIDE SEQUENCE [LARGE SCALE GENOMIC DNA]</scope>
</reference>
<feature type="non-terminal residue" evidence="3">
    <location>
        <position position="1"/>
    </location>
</feature>
<dbReference type="GO" id="GO:0016887">
    <property type="term" value="F:ATP hydrolysis activity"/>
    <property type="evidence" value="ECO:0007669"/>
    <property type="project" value="InterPro"/>
</dbReference>
<dbReference type="Pfam" id="PF00183">
    <property type="entry name" value="HSP90"/>
    <property type="match status" value="1"/>
</dbReference>